<comment type="caution">
    <text evidence="2">The sequence shown here is derived from an EMBL/GenBank/DDBJ whole genome shotgun (WGS) entry which is preliminary data.</text>
</comment>
<name>A0A835CFG3_9FABA</name>
<gene>
    <name evidence="2" type="ORF">G2W53_008033</name>
</gene>
<evidence type="ECO:0000313" key="3">
    <source>
        <dbReference type="Proteomes" id="UP000634136"/>
    </source>
</evidence>
<organism evidence="2 3">
    <name type="scientific">Senna tora</name>
    <dbReference type="NCBI Taxonomy" id="362788"/>
    <lineage>
        <taxon>Eukaryota</taxon>
        <taxon>Viridiplantae</taxon>
        <taxon>Streptophyta</taxon>
        <taxon>Embryophyta</taxon>
        <taxon>Tracheophyta</taxon>
        <taxon>Spermatophyta</taxon>
        <taxon>Magnoliopsida</taxon>
        <taxon>eudicotyledons</taxon>
        <taxon>Gunneridae</taxon>
        <taxon>Pentapetalae</taxon>
        <taxon>rosids</taxon>
        <taxon>fabids</taxon>
        <taxon>Fabales</taxon>
        <taxon>Fabaceae</taxon>
        <taxon>Caesalpinioideae</taxon>
        <taxon>Cassia clade</taxon>
        <taxon>Senna</taxon>
    </lineage>
</organism>
<proteinExistence type="predicted"/>
<feature type="region of interest" description="Disordered" evidence="1">
    <location>
        <begin position="1"/>
        <end position="22"/>
    </location>
</feature>
<protein>
    <submittedName>
        <fullName evidence="2">Uncharacterized protein</fullName>
    </submittedName>
</protein>
<sequence>MDAANCLTAGALGEQESPINDK</sequence>
<dbReference type="Proteomes" id="UP000634136">
    <property type="component" value="Unassembled WGS sequence"/>
</dbReference>
<evidence type="ECO:0000313" key="2">
    <source>
        <dbReference type="EMBL" id="KAF7839551.1"/>
    </source>
</evidence>
<reference evidence="2" key="1">
    <citation type="submission" date="2020-09" db="EMBL/GenBank/DDBJ databases">
        <title>Genome-Enabled Discovery of Anthraquinone Biosynthesis in Senna tora.</title>
        <authorList>
            <person name="Kang S.-H."/>
            <person name="Pandey R.P."/>
            <person name="Lee C.-M."/>
            <person name="Sim J.-S."/>
            <person name="Jeong J.-T."/>
            <person name="Choi B.-S."/>
            <person name="Jung M."/>
            <person name="Ginzburg D."/>
            <person name="Zhao K."/>
            <person name="Won S.Y."/>
            <person name="Oh T.-J."/>
            <person name="Yu Y."/>
            <person name="Kim N.-H."/>
            <person name="Lee O.R."/>
            <person name="Lee T.-H."/>
            <person name="Bashyal P."/>
            <person name="Kim T.-S."/>
            <person name="Lee W.-H."/>
            <person name="Kawkins C."/>
            <person name="Kim C.-K."/>
            <person name="Kim J.S."/>
            <person name="Ahn B.O."/>
            <person name="Rhee S.Y."/>
            <person name="Sohng J.K."/>
        </authorList>
    </citation>
    <scope>NUCLEOTIDE SEQUENCE</scope>
    <source>
        <tissue evidence="2">Leaf</tissue>
    </source>
</reference>
<accession>A0A835CFG3</accession>
<dbReference type="AlphaFoldDB" id="A0A835CFG3"/>
<keyword evidence="3" id="KW-1185">Reference proteome</keyword>
<dbReference type="EMBL" id="JAAIUW010000003">
    <property type="protein sequence ID" value="KAF7839551.1"/>
    <property type="molecule type" value="Genomic_DNA"/>
</dbReference>
<evidence type="ECO:0000256" key="1">
    <source>
        <dbReference type="SAM" id="MobiDB-lite"/>
    </source>
</evidence>